<sequence>MNTTFDTVYKDYPVKPYIFPNLDMEGPKPVPKRKMKLLEDNLIADDITLLWRVQFGTFTTET</sequence>
<evidence type="ECO:0000313" key="1">
    <source>
        <dbReference type="EMBL" id="KJQ75465.1"/>
    </source>
</evidence>
<protein>
    <submittedName>
        <fullName evidence="1">Uncharacterized protein</fullName>
    </submittedName>
</protein>
<evidence type="ECO:0000313" key="2">
    <source>
        <dbReference type="Proteomes" id="UP000033489"/>
    </source>
</evidence>
<reference evidence="1 2" key="1">
    <citation type="submission" date="2015-02" db="EMBL/GenBank/DDBJ databases">
        <title>Evolution of amylase-binding proteins of oral streptococcal species.</title>
        <authorList>
            <person name="Haase E.M."/>
        </authorList>
    </citation>
    <scope>NUCLEOTIDE SEQUENCE [LARGE SCALE GENOMIC DNA]</scope>
    <source>
        <strain evidence="1 2">UC921A</strain>
    </source>
</reference>
<gene>
    <name evidence="1" type="ORF">TZ94_01230</name>
</gene>
<proteinExistence type="predicted"/>
<dbReference type="RefSeq" id="WP_045615213.1">
    <property type="nucleotide sequence ID" value="NZ_JYGT01000008.1"/>
</dbReference>
<comment type="caution">
    <text evidence="1">The sequence shown here is derived from an EMBL/GenBank/DDBJ whole genome shotgun (WGS) entry which is preliminary data.</text>
</comment>
<accession>A0A0F2DZP5</accession>
<dbReference type="PATRIC" id="fig|28037.216.peg.1193"/>
<name>A0A0F2DZP5_9STRE</name>
<dbReference type="EMBL" id="JYGT01000008">
    <property type="protein sequence ID" value="KJQ75465.1"/>
    <property type="molecule type" value="Genomic_DNA"/>
</dbReference>
<dbReference type="Proteomes" id="UP000033489">
    <property type="component" value="Unassembled WGS sequence"/>
</dbReference>
<organism evidence="1 2">
    <name type="scientific">Streptococcus infantis</name>
    <dbReference type="NCBI Taxonomy" id="68892"/>
    <lineage>
        <taxon>Bacteria</taxon>
        <taxon>Bacillati</taxon>
        <taxon>Bacillota</taxon>
        <taxon>Bacilli</taxon>
        <taxon>Lactobacillales</taxon>
        <taxon>Streptococcaceae</taxon>
        <taxon>Streptococcus</taxon>
    </lineage>
</organism>
<dbReference type="AlphaFoldDB" id="A0A0F2DZP5"/>